<evidence type="ECO:0000256" key="2">
    <source>
        <dbReference type="SAM" id="Phobius"/>
    </source>
</evidence>
<dbReference type="EMBL" id="MHRP01000013">
    <property type="protein sequence ID" value="OHA27392.1"/>
    <property type="molecule type" value="Genomic_DNA"/>
</dbReference>
<evidence type="ECO:0000313" key="5">
    <source>
        <dbReference type="Proteomes" id="UP000177943"/>
    </source>
</evidence>
<dbReference type="Gene3D" id="3.40.50.2000">
    <property type="entry name" value="Glycogen Phosphorylase B"/>
    <property type="match status" value="2"/>
</dbReference>
<dbReference type="AlphaFoldDB" id="A0A1G2MWD1"/>
<protein>
    <recommendedName>
        <fullName evidence="3">Glycosyl transferase family 1 domain-containing protein</fullName>
    </recommendedName>
</protein>
<dbReference type="GO" id="GO:0009103">
    <property type="term" value="P:lipopolysaccharide biosynthetic process"/>
    <property type="evidence" value="ECO:0007669"/>
    <property type="project" value="TreeGrafter"/>
</dbReference>
<keyword evidence="2" id="KW-1133">Transmembrane helix</keyword>
<dbReference type="SUPFAM" id="SSF53756">
    <property type="entry name" value="UDP-Glycosyltransferase/glycogen phosphorylase"/>
    <property type="match status" value="1"/>
</dbReference>
<dbReference type="Pfam" id="PF00534">
    <property type="entry name" value="Glycos_transf_1"/>
    <property type="match status" value="1"/>
</dbReference>
<evidence type="ECO:0000259" key="3">
    <source>
        <dbReference type="Pfam" id="PF00534"/>
    </source>
</evidence>
<keyword evidence="2" id="KW-0812">Transmembrane</keyword>
<reference evidence="4 5" key="1">
    <citation type="journal article" date="2016" name="Nat. Commun.">
        <title>Thousands of microbial genomes shed light on interconnected biogeochemical processes in an aquifer system.</title>
        <authorList>
            <person name="Anantharaman K."/>
            <person name="Brown C.T."/>
            <person name="Hug L.A."/>
            <person name="Sharon I."/>
            <person name="Castelle C.J."/>
            <person name="Probst A.J."/>
            <person name="Thomas B.C."/>
            <person name="Singh A."/>
            <person name="Wilkins M.J."/>
            <person name="Karaoz U."/>
            <person name="Brodie E.L."/>
            <person name="Williams K.H."/>
            <person name="Hubbard S.S."/>
            <person name="Banfield J.F."/>
        </authorList>
    </citation>
    <scope>NUCLEOTIDE SEQUENCE [LARGE SCALE GENOMIC DNA]</scope>
</reference>
<organism evidence="4 5">
    <name type="scientific">Candidatus Taylorbacteria bacterium RIFCSPHIGHO2_02_FULL_45_35</name>
    <dbReference type="NCBI Taxonomy" id="1802311"/>
    <lineage>
        <taxon>Bacteria</taxon>
        <taxon>Candidatus Tayloriibacteriota</taxon>
    </lineage>
</organism>
<feature type="domain" description="Glycosyl transferase family 1" evidence="3">
    <location>
        <begin position="188"/>
        <end position="356"/>
    </location>
</feature>
<dbReference type="InterPro" id="IPR001296">
    <property type="entry name" value="Glyco_trans_1"/>
</dbReference>
<feature type="transmembrane region" description="Helical" evidence="2">
    <location>
        <begin position="102"/>
        <end position="126"/>
    </location>
</feature>
<dbReference type="PANTHER" id="PTHR46401:SF2">
    <property type="entry name" value="GLYCOSYLTRANSFERASE WBBK-RELATED"/>
    <property type="match status" value="1"/>
</dbReference>
<keyword evidence="2" id="KW-0472">Membrane</keyword>
<name>A0A1G2MWD1_9BACT</name>
<feature type="transmembrane region" description="Helical" evidence="2">
    <location>
        <begin position="77"/>
        <end position="96"/>
    </location>
</feature>
<dbReference type="PANTHER" id="PTHR46401">
    <property type="entry name" value="GLYCOSYLTRANSFERASE WBBK-RELATED"/>
    <property type="match status" value="1"/>
</dbReference>
<evidence type="ECO:0000313" key="4">
    <source>
        <dbReference type="EMBL" id="OHA27392.1"/>
    </source>
</evidence>
<dbReference type="Proteomes" id="UP000177943">
    <property type="component" value="Unassembled WGS sequence"/>
</dbReference>
<keyword evidence="1" id="KW-0808">Transferase</keyword>
<evidence type="ECO:0000256" key="1">
    <source>
        <dbReference type="ARBA" id="ARBA00022679"/>
    </source>
</evidence>
<gene>
    <name evidence="4" type="ORF">A3D56_03820</name>
</gene>
<sequence length="376" mass="43073">MKLFYIANARMPSERAHAIQIAKMSEAFILSGTPLQLVVPKRKTLSSSIRDFYKLKADVPLIRLPVLDIYGGNRGRFWLGSFSFMLSYFFTMWVRYLRGERGVVYTIDMDQFSIFLVAFLPFRFFIEIHDAKPRGFVFFVVFKRARGIITINNIIKEKLCERFHLPPEKILVHPNGIDIDFFDLAPQKKEAREKLGLSLQKKTVVYTGQFYDWKGLDIFPAAAKQLPEIYFYLVGGSREEFSELTGISDIPENVIFAGKRPYEEMPLWLKAADALVVLGTKQNEYSYYHTSPMKLFEYLASGGVIVAAATPAIKDVVSEKEVFFYEPDNVDSFAVTIKQALSEDTHSKQAFAKEAAHRFTWQKRALSILGFIKGLV</sequence>
<accession>A0A1G2MWD1</accession>
<proteinExistence type="predicted"/>
<dbReference type="GO" id="GO:0016757">
    <property type="term" value="F:glycosyltransferase activity"/>
    <property type="evidence" value="ECO:0007669"/>
    <property type="project" value="InterPro"/>
</dbReference>
<comment type="caution">
    <text evidence="4">The sequence shown here is derived from an EMBL/GenBank/DDBJ whole genome shotgun (WGS) entry which is preliminary data.</text>
</comment>